<dbReference type="Gene3D" id="3.40.630.30">
    <property type="match status" value="1"/>
</dbReference>
<organism evidence="2 3">
    <name type="scientific">Pseudomonas schmalbachii</name>
    <dbReference type="NCBI Taxonomy" id="2816993"/>
    <lineage>
        <taxon>Bacteria</taxon>
        <taxon>Pseudomonadati</taxon>
        <taxon>Pseudomonadota</taxon>
        <taxon>Gammaproteobacteria</taxon>
        <taxon>Pseudomonadales</taxon>
        <taxon>Pseudomonadaceae</taxon>
        <taxon>Pseudomonas</taxon>
    </lineage>
</organism>
<dbReference type="InterPro" id="IPR000182">
    <property type="entry name" value="GNAT_dom"/>
</dbReference>
<dbReference type="PROSITE" id="PS51186">
    <property type="entry name" value="GNAT"/>
    <property type="match status" value="1"/>
</dbReference>
<evidence type="ECO:0000313" key="2">
    <source>
        <dbReference type="EMBL" id="MBO3276878.1"/>
    </source>
</evidence>
<name>A0ABS3TU19_9PSED</name>
<keyword evidence="3" id="KW-1185">Reference proteome</keyword>
<reference evidence="2 3" key="1">
    <citation type="submission" date="2020-12" db="EMBL/GenBank/DDBJ databases">
        <title>Pseudomonas schmalbachii sp. nov. isolated from millipede gut.</title>
        <authorList>
            <person name="Shelomi M."/>
        </authorList>
    </citation>
    <scope>NUCLEOTIDE SEQUENCE [LARGE SCALE GENOMIC DNA]</scope>
    <source>
        <strain evidence="2 3">Milli4</strain>
    </source>
</reference>
<gene>
    <name evidence="2" type="ORF">JFY56_16760</name>
</gene>
<dbReference type="PANTHER" id="PTHR43792">
    <property type="entry name" value="GNAT FAMILY, PUTATIVE (AFU_ORTHOLOGUE AFUA_3G00765)-RELATED-RELATED"/>
    <property type="match status" value="1"/>
</dbReference>
<dbReference type="SUPFAM" id="SSF55729">
    <property type="entry name" value="Acyl-CoA N-acyltransferases (Nat)"/>
    <property type="match status" value="1"/>
</dbReference>
<protein>
    <submittedName>
        <fullName evidence="2">GNAT family N-acetyltransferase</fullName>
    </submittedName>
</protein>
<dbReference type="InterPro" id="IPR016181">
    <property type="entry name" value="Acyl_CoA_acyltransferase"/>
</dbReference>
<dbReference type="RefSeq" id="WP_208315071.1">
    <property type="nucleotide sequence ID" value="NZ_JAELYA010000006.1"/>
</dbReference>
<feature type="domain" description="N-acetyltransferase" evidence="1">
    <location>
        <begin position="9"/>
        <end position="178"/>
    </location>
</feature>
<comment type="caution">
    <text evidence="2">The sequence shown here is derived from an EMBL/GenBank/DDBJ whole genome shotgun (WGS) entry which is preliminary data.</text>
</comment>
<dbReference type="EMBL" id="JAELYA010000006">
    <property type="protein sequence ID" value="MBO3276878.1"/>
    <property type="molecule type" value="Genomic_DNA"/>
</dbReference>
<evidence type="ECO:0000313" key="3">
    <source>
        <dbReference type="Proteomes" id="UP000669060"/>
    </source>
</evidence>
<evidence type="ECO:0000259" key="1">
    <source>
        <dbReference type="PROSITE" id="PS51186"/>
    </source>
</evidence>
<dbReference type="Proteomes" id="UP000669060">
    <property type="component" value="Unassembled WGS sequence"/>
</dbReference>
<dbReference type="PANTHER" id="PTHR43792:SF1">
    <property type="entry name" value="N-ACETYLTRANSFERASE DOMAIN-CONTAINING PROTEIN"/>
    <property type="match status" value="1"/>
</dbReference>
<dbReference type="Pfam" id="PF13302">
    <property type="entry name" value="Acetyltransf_3"/>
    <property type="match status" value="1"/>
</dbReference>
<sequence>MRTLTTPRLLLRPWRDEDLPAFAALNADPEVMRHFPECMSREDSDALALRIRVHCAEHGFGQWVVERRGDGVFLGVVGLQRVGFEAAFTPAVEIGWRLMQAHWRQGYALEAARAALRFAFEELALAEVVAFTVPANLPSQGLMRRLGMRRDEQGDFEHPRLPVGHPLRPHVLYRLTRAQWQELADDA</sequence>
<proteinExistence type="predicted"/>
<dbReference type="InterPro" id="IPR051531">
    <property type="entry name" value="N-acetyltransferase"/>
</dbReference>
<accession>A0ABS3TU19</accession>